<evidence type="ECO:0000256" key="1">
    <source>
        <dbReference type="ARBA" id="ARBA00004370"/>
    </source>
</evidence>
<gene>
    <name evidence="7" type="ORF">BSAL_66090</name>
</gene>
<dbReference type="EMBL" id="CYKH01000418">
    <property type="protein sequence ID" value="CUF82796.1"/>
    <property type="molecule type" value="Genomic_DNA"/>
</dbReference>
<dbReference type="GO" id="GO:0016020">
    <property type="term" value="C:membrane"/>
    <property type="evidence" value="ECO:0007669"/>
    <property type="project" value="UniProtKB-SubCell"/>
</dbReference>
<dbReference type="AlphaFoldDB" id="A0A0S4IYW7"/>
<dbReference type="SMART" id="SM00303">
    <property type="entry name" value="GPS"/>
    <property type="match status" value="1"/>
</dbReference>
<reference evidence="8" key="1">
    <citation type="submission" date="2015-09" db="EMBL/GenBank/DDBJ databases">
        <authorList>
            <consortium name="Pathogen Informatics"/>
        </authorList>
    </citation>
    <scope>NUCLEOTIDE SEQUENCE [LARGE SCALE GENOMIC DNA]</scope>
    <source>
        <strain evidence="8">Lake Konstanz</strain>
    </source>
</reference>
<feature type="compositionally biased region" description="Low complexity" evidence="5">
    <location>
        <begin position="98"/>
        <end position="115"/>
    </location>
</feature>
<name>A0A0S4IYW7_BODSA</name>
<dbReference type="Proteomes" id="UP000051952">
    <property type="component" value="Unassembled WGS sequence"/>
</dbReference>
<dbReference type="Pfam" id="PF01825">
    <property type="entry name" value="GPS"/>
    <property type="match status" value="1"/>
</dbReference>
<accession>A0A0S4IYW7</accession>
<comment type="subcellular location">
    <subcellularLocation>
        <location evidence="1">Membrane</location>
    </subcellularLocation>
</comment>
<evidence type="ECO:0000256" key="4">
    <source>
        <dbReference type="ARBA" id="ARBA00023136"/>
    </source>
</evidence>
<keyword evidence="3 6" id="KW-1133">Transmembrane helix</keyword>
<keyword evidence="8" id="KW-1185">Reference proteome</keyword>
<feature type="region of interest" description="Disordered" evidence="5">
    <location>
        <begin position="98"/>
        <end position="118"/>
    </location>
</feature>
<protein>
    <submittedName>
        <fullName evidence="7">GPI-anchored surface protein, putative</fullName>
    </submittedName>
</protein>
<dbReference type="InterPro" id="IPR000203">
    <property type="entry name" value="GPS"/>
</dbReference>
<proteinExistence type="predicted"/>
<sequence>MNLFESCGPSYLLCLANASLQLADSSVVNASHHTCAGWANPFARDYAQYYASSNKSSTSIVHNCVSTICNTEMILFNQTTANIEGVCLLVMESLPAPTNNNNSNNNNTGGNNNNTGGNGGDNGFPSFPNCPALTEANYFQVKPDDESNCLPQLLCERQWCDCNAIPNTTQYKCGFNASLFEMNVFESCGPSYLRCLANASLQLADSSVVNANHHTCAGWANPFARDYAEYYASSNKSSTRIVQNCVSSFCNTEMLLFNRTTINMEGVCLGVMESLPAPANNNTGGNTGGALQCSNQTNKLFDALPSASCASVEACMKSFCSCVNGSYLGAGDCKFPSNPQTNVAQRCLTTALNCFVNTALSLYVPGTDESSPTVDTCVRWSVPIARAYKEYFNATNKQTTDLYTACNTTACKLLGDASLLAPTCGFAAVTRTPTYEAPNLCPFVCPDTTCSRYLANCSCVLNAAIYNVSAQFPRSLTAFDVTNDLTAFGFGTYRVLSGNCSGYDFNPNLRYTWVLSNATNANVYSVNGSALSIPRLSMVPAASYTLTLTVRGLLDTTVSVVNWTVPTVAPTPTVSITKNGAVLRVSNNNATVLPAVVIDAFPGASPSFSWTCASLPEGVECPVLTNNTISRLTIPANSATGNFTITFTYKAVTSSLNITIVAGSIPTVRIVQTSLPVVSVPALYLPTQTVMLASSVSGYTGNVTYLWTVNGVSRGTNKSLVANATTLVASTAAQLSDAAPVLNTIVLRVSAADDANVYGESTFVVVVAPTYTLTLTVKKSGDASATSAIGLTDNLQLTVATNLGSPAPYGLVSTFGFTFVADASRPLTAAPTTDANIFTAQAPMPYSSANGTITVTFGAQLFLGGKVVSTDTTTFDIVKPDLAAAASAQIAQAAAITDPTAAVSAATNIQTLMQSSTDATTKQQLAAAAVSLLANSVKDFSSQSTQQQAAIFQTLSTAVGSTTDTTQLAEMKAKTLTLMTNALSSTSFDPTNGAAALNTLSSVSVKDSQSVIATLAVKMANDPTQVPGEVRTIEAPGVSIATVKQSASSLAGLSVSDGSASLTIAEGFTLPGASDSDVVSIAQASFDENPFGTSGGSNPSSKVVSIQFNINEETADVNGLATELAIALTGGSGVCRYWKESTSVWDNYGVRTEVRNGVVTCLTNHLTAFGSFSSSAASIAISAVVILFVLCAQIFV</sequence>
<evidence type="ECO:0000256" key="6">
    <source>
        <dbReference type="SAM" id="Phobius"/>
    </source>
</evidence>
<evidence type="ECO:0000313" key="7">
    <source>
        <dbReference type="EMBL" id="CUF82796.1"/>
    </source>
</evidence>
<dbReference type="VEuPathDB" id="TriTrypDB:BSAL_66090"/>
<feature type="transmembrane region" description="Helical" evidence="6">
    <location>
        <begin position="1176"/>
        <end position="1195"/>
    </location>
</feature>
<organism evidence="7 8">
    <name type="scientific">Bodo saltans</name>
    <name type="common">Flagellated protozoan</name>
    <dbReference type="NCBI Taxonomy" id="75058"/>
    <lineage>
        <taxon>Eukaryota</taxon>
        <taxon>Discoba</taxon>
        <taxon>Euglenozoa</taxon>
        <taxon>Kinetoplastea</taxon>
        <taxon>Metakinetoplastina</taxon>
        <taxon>Eubodonida</taxon>
        <taxon>Bodonidae</taxon>
        <taxon>Bodo</taxon>
    </lineage>
</organism>
<evidence type="ECO:0000313" key="8">
    <source>
        <dbReference type="Proteomes" id="UP000051952"/>
    </source>
</evidence>
<evidence type="ECO:0000256" key="2">
    <source>
        <dbReference type="ARBA" id="ARBA00022692"/>
    </source>
</evidence>
<evidence type="ECO:0000256" key="3">
    <source>
        <dbReference type="ARBA" id="ARBA00022989"/>
    </source>
</evidence>
<keyword evidence="4 6" id="KW-0472">Membrane</keyword>
<evidence type="ECO:0000256" key="5">
    <source>
        <dbReference type="SAM" id="MobiDB-lite"/>
    </source>
</evidence>
<keyword evidence="2 6" id="KW-0812">Transmembrane</keyword>